<keyword evidence="2" id="KW-0325">Glycoprotein</keyword>
<dbReference type="GeneID" id="40310973"/>
<feature type="region of interest" description="Disordered" evidence="3">
    <location>
        <begin position="371"/>
        <end position="457"/>
    </location>
</feature>
<proteinExistence type="predicted"/>
<keyword evidence="1" id="KW-0378">Hydrolase</keyword>
<evidence type="ECO:0000256" key="1">
    <source>
        <dbReference type="ARBA" id="ARBA00022801"/>
    </source>
</evidence>
<evidence type="ECO:0000256" key="3">
    <source>
        <dbReference type="SAM" id="MobiDB-lite"/>
    </source>
</evidence>
<dbReference type="VEuPathDB" id="ToxoDB:BESB_060450"/>
<keyword evidence="5" id="KW-1185">Reference proteome</keyword>
<dbReference type="PANTHER" id="PTHR10340:SF57">
    <property type="entry name" value="METALLOPHOS DOMAIN-CONTAINING PROTEIN"/>
    <property type="match status" value="1"/>
</dbReference>
<dbReference type="InterPro" id="IPR029052">
    <property type="entry name" value="Metallo-depent_PP-like"/>
</dbReference>
<dbReference type="SUPFAM" id="SSF56300">
    <property type="entry name" value="Metallo-dependent phosphatases"/>
    <property type="match status" value="1"/>
</dbReference>
<evidence type="ECO:0000313" key="4">
    <source>
        <dbReference type="EMBL" id="PFH35158.1"/>
    </source>
</evidence>
<name>A0A2A9M9K2_BESBE</name>
<accession>A0A2A9M9K2</accession>
<feature type="compositionally biased region" description="Pro residues" evidence="3">
    <location>
        <begin position="65"/>
        <end position="82"/>
    </location>
</feature>
<feature type="compositionally biased region" description="Low complexity" evidence="3">
    <location>
        <begin position="442"/>
        <end position="457"/>
    </location>
</feature>
<feature type="compositionally biased region" description="Basic and acidic residues" evidence="3">
    <location>
        <begin position="207"/>
        <end position="230"/>
    </location>
</feature>
<evidence type="ECO:0000313" key="5">
    <source>
        <dbReference type="Proteomes" id="UP000224006"/>
    </source>
</evidence>
<protein>
    <submittedName>
        <fullName evidence="4">Uncharacterized protein</fullName>
    </submittedName>
</protein>
<dbReference type="GO" id="GO:0016787">
    <property type="term" value="F:hydrolase activity"/>
    <property type="evidence" value="ECO:0007669"/>
    <property type="project" value="UniProtKB-KW"/>
</dbReference>
<dbReference type="PANTHER" id="PTHR10340">
    <property type="entry name" value="SPHINGOMYELIN PHOSPHODIESTERASE"/>
    <property type="match status" value="1"/>
</dbReference>
<feature type="region of interest" description="Disordered" evidence="3">
    <location>
        <begin position="43"/>
        <end position="90"/>
    </location>
</feature>
<sequence>MKAHQAVAHARHFPSFSLWGVFVVFIFFGSLASSAPLSGAEEARKPESALRQKATTQLTPSATTSPPPSSPLLPSSSPPSPSSPFSSFTDSVASASRSKSKSLFGIAWISDLHLDPLYSPTARVSACCRVPASAVSPAESGFDREKENHPSQPGGRQSLPREEASGRADAPAMGQAWFEEETNPNIGRGGCDTPPLLFELLLESVERETRARASRPTKERTADGEKKKNPELAGAEARGFTTETDFPTGDDEEYEATAKRASGVVATSTTEYAAGGARRRELFPVEARWSEGRDADEVNAEDVFENTDDTPLEALLLTGDFAAHYDDSDPDNRMSAIREATQALFSRFSSRAPPAASSLFSASSSLRFEKEEEASRGGSQATAQRRLRAQRDSRARRGGKGGAAKKATKASRAASRREHHEPRVDEEGEILTDSSAEELQVGSEGASDAGRSADASADPASPLQMIFVVGNNDLPADYHIPDTLNAWSVALYKLWKPILPADPETKETFERGLFYRTRLAARPQLRVLCLNTVFYSRLAWEVARDLLQKTGMTYEKRGETDILEGSDPAGQFAWMERELQDARDNREQVLLVGHVPPGVTLHFRSVLEHIQQWRDPFVERYRALVLRYSDVVVAHLYGHVHADTLRVLSSPQSPPSAPDSPSGSAASAAFEDSASSALAAPSPPASSNDGGALCDAWGPQPLQALLTAPAVSPVHGNNPAWRALFFAVQGDSRGAARGAARVFLRDYVQFYLPLYGFLALPLAATQRPPRLDFSREYAFASTYSLPCVSGRALARLAHAFAASPLLFGLYTWHTESGGKEVSNRLRMCEARVGTTREYLQCLTSLGGGQPA</sequence>
<feature type="region of interest" description="Disordered" evidence="3">
    <location>
        <begin position="648"/>
        <end position="667"/>
    </location>
</feature>
<dbReference type="RefSeq" id="XP_029219167.1">
    <property type="nucleotide sequence ID" value="XM_029364459.1"/>
</dbReference>
<dbReference type="EMBL" id="NWUJ01000005">
    <property type="protein sequence ID" value="PFH35158.1"/>
    <property type="molecule type" value="Genomic_DNA"/>
</dbReference>
<comment type="caution">
    <text evidence="4">The sequence shown here is derived from an EMBL/GenBank/DDBJ whole genome shotgun (WGS) entry which is preliminary data.</text>
</comment>
<dbReference type="Proteomes" id="UP000224006">
    <property type="component" value="Chromosome V"/>
</dbReference>
<gene>
    <name evidence="4" type="ORF">BESB_060450</name>
</gene>
<dbReference type="KEGG" id="bbes:BESB_060450"/>
<feature type="region of interest" description="Disordered" evidence="3">
    <location>
        <begin position="135"/>
        <end position="172"/>
    </location>
</feature>
<organism evidence="4 5">
    <name type="scientific">Besnoitia besnoiti</name>
    <name type="common">Apicomplexan protozoan</name>
    <dbReference type="NCBI Taxonomy" id="94643"/>
    <lineage>
        <taxon>Eukaryota</taxon>
        <taxon>Sar</taxon>
        <taxon>Alveolata</taxon>
        <taxon>Apicomplexa</taxon>
        <taxon>Conoidasida</taxon>
        <taxon>Coccidia</taxon>
        <taxon>Eucoccidiorida</taxon>
        <taxon>Eimeriorina</taxon>
        <taxon>Sarcocystidae</taxon>
        <taxon>Besnoitia</taxon>
    </lineage>
</organism>
<reference evidence="4 5" key="1">
    <citation type="submission" date="2017-09" db="EMBL/GenBank/DDBJ databases">
        <title>Genome sequencing of Besnoitia besnoiti strain Bb-Ger1.</title>
        <authorList>
            <person name="Schares G."/>
            <person name="Venepally P."/>
            <person name="Lorenzi H.A."/>
        </authorList>
    </citation>
    <scope>NUCLEOTIDE SEQUENCE [LARGE SCALE GENOMIC DNA]</scope>
    <source>
        <strain evidence="4 5">Bb-Ger1</strain>
    </source>
</reference>
<feature type="compositionally biased region" description="Basic and acidic residues" evidence="3">
    <location>
        <begin position="415"/>
        <end position="425"/>
    </location>
</feature>
<feature type="region of interest" description="Disordered" evidence="3">
    <location>
        <begin position="207"/>
        <end position="236"/>
    </location>
</feature>
<evidence type="ECO:0000256" key="2">
    <source>
        <dbReference type="ARBA" id="ARBA00023180"/>
    </source>
</evidence>
<dbReference type="OrthoDB" id="348678at2759"/>
<dbReference type="AlphaFoldDB" id="A0A2A9M9K2"/>